<gene>
    <name evidence="7" type="ORF">Ocin01_04767</name>
</gene>
<dbReference type="SUPFAM" id="SSF55418">
    <property type="entry name" value="eIF4e-like"/>
    <property type="match status" value="1"/>
</dbReference>
<feature type="compositionally biased region" description="Low complexity" evidence="6">
    <location>
        <begin position="38"/>
        <end position="49"/>
    </location>
</feature>
<dbReference type="OrthoDB" id="17977at2759"/>
<feature type="region of interest" description="Disordered" evidence="6">
    <location>
        <begin position="99"/>
        <end position="133"/>
    </location>
</feature>
<evidence type="ECO:0000256" key="2">
    <source>
        <dbReference type="ARBA" id="ARBA00022845"/>
    </source>
</evidence>
<keyword evidence="2" id="KW-0810">Translation regulation</keyword>
<dbReference type="PANTHER" id="PTHR11960:SF66">
    <property type="entry name" value="EUKARYOTIC TRANSLATION INITIATION FACTOR 4E TYPE 3"/>
    <property type="match status" value="1"/>
</dbReference>
<dbReference type="Proteomes" id="UP000094527">
    <property type="component" value="Unassembled WGS sequence"/>
</dbReference>
<reference evidence="7 8" key="1">
    <citation type="journal article" date="2016" name="Genome Biol. Evol.">
        <title>Gene Family Evolution Reflects Adaptation to Soil Environmental Stressors in the Genome of the Collembolan Orchesella cincta.</title>
        <authorList>
            <person name="Faddeeva-Vakhrusheva A."/>
            <person name="Derks M.F."/>
            <person name="Anvar S.Y."/>
            <person name="Agamennone V."/>
            <person name="Suring W."/>
            <person name="Smit S."/>
            <person name="van Straalen N.M."/>
            <person name="Roelofs D."/>
        </authorList>
    </citation>
    <scope>NUCLEOTIDE SEQUENCE [LARGE SCALE GENOMIC DNA]</scope>
    <source>
        <tissue evidence="7">Mixed pool</tissue>
    </source>
</reference>
<dbReference type="GO" id="GO:0003743">
    <property type="term" value="F:translation initiation factor activity"/>
    <property type="evidence" value="ECO:0007669"/>
    <property type="project" value="UniProtKB-KW"/>
</dbReference>
<dbReference type="InterPro" id="IPR001040">
    <property type="entry name" value="TIF_eIF_4E"/>
</dbReference>
<feature type="region of interest" description="Disordered" evidence="6">
    <location>
        <begin position="29"/>
        <end position="84"/>
    </location>
</feature>
<feature type="compositionally biased region" description="Polar residues" evidence="6">
    <location>
        <begin position="56"/>
        <end position="66"/>
    </location>
</feature>
<evidence type="ECO:0000256" key="3">
    <source>
        <dbReference type="ARBA" id="ARBA00022884"/>
    </source>
</evidence>
<protein>
    <submittedName>
        <fullName evidence="7">Eukaryotic translation initiation factor 4E type 3</fullName>
    </submittedName>
</protein>
<name>A0A1D2N9I4_ORCCI</name>
<evidence type="ECO:0000313" key="8">
    <source>
        <dbReference type="Proteomes" id="UP000094527"/>
    </source>
</evidence>
<evidence type="ECO:0000313" key="7">
    <source>
        <dbReference type="EMBL" id="ODN01920.1"/>
    </source>
</evidence>
<evidence type="ECO:0000256" key="4">
    <source>
        <dbReference type="ARBA" id="ARBA00022917"/>
    </source>
</evidence>
<dbReference type="InterPro" id="IPR023398">
    <property type="entry name" value="TIF_eIF4e-like"/>
</dbReference>
<proteinExistence type="inferred from homology"/>
<dbReference type="GO" id="GO:0000340">
    <property type="term" value="F:RNA 7-methylguanosine cap binding"/>
    <property type="evidence" value="ECO:0007669"/>
    <property type="project" value="TreeGrafter"/>
</dbReference>
<dbReference type="Pfam" id="PF01652">
    <property type="entry name" value="IF4E"/>
    <property type="match status" value="1"/>
</dbReference>
<keyword evidence="8" id="KW-1185">Reference proteome</keyword>
<dbReference type="GO" id="GO:0006417">
    <property type="term" value="P:regulation of translation"/>
    <property type="evidence" value="ECO:0007669"/>
    <property type="project" value="UniProtKB-KW"/>
</dbReference>
<keyword evidence="4 5" id="KW-0648">Protein biosynthesis</keyword>
<comment type="caution">
    <text evidence="7">The sequence shown here is derived from an EMBL/GenBank/DDBJ whole genome shotgun (WGS) entry which is preliminary data.</text>
</comment>
<dbReference type="GO" id="GO:0016281">
    <property type="term" value="C:eukaryotic translation initiation factor 4F complex"/>
    <property type="evidence" value="ECO:0007669"/>
    <property type="project" value="TreeGrafter"/>
</dbReference>
<dbReference type="EMBL" id="LJIJ01000134">
    <property type="protein sequence ID" value="ODN01920.1"/>
    <property type="molecule type" value="Genomic_DNA"/>
</dbReference>
<sequence length="339" mass="37335">MSDLNGGGCSNGTGTIEVERQMDNLTLENSGNNLADLNEGGSSNGTGTNEVDRQMDNLTLENNGNNLADLKKGGSSNGTGTNEVEPRMDELKLETSQNNLADLNGGGSSNGAAIETDSESRKEATNTGIDNPKEFFQGVVGKQKNVYGTNEESLSSPWTFWRSRCLKGSNAIEYNRSLAKIHTCFTTKTFWVVMNNLPEPSKYQVGSSLHIMRDLIKPLWEEPYNAKGGSFRLQVQKKDLDKVWRAIVLAMIGEQFNSFIDTEDEICGISVSTRESEDSITIWNKNADAAPKATLMECHRRLLPDLQFKSFTYKAHEKHPAFGEKSNLCCCCFAAMLNS</sequence>
<dbReference type="AlphaFoldDB" id="A0A1D2N9I4"/>
<comment type="similarity">
    <text evidence="5">Belongs to the eukaryotic initiation factor 4E family.</text>
</comment>
<dbReference type="STRING" id="48709.A0A1D2N9I4"/>
<accession>A0A1D2N9I4</accession>
<keyword evidence="1 5" id="KW-0396">Initiation factor</keyword>
<evidence type="ECO:0000256" key="5">
    <source>
        <dbReference type="RuleBase" id="RU004374"/>
    </source>
</evidence>
<dbReference type="OMA" id="EDSITIW"/>
<dbReference type="Gene3D" id="3.30.760.10">
    <property type="entry name" value="RNA Cap, Translation Initiation Factor Eif4e"/>
    <property type="match status" value="1"/>
</dbReference>
<keyword evidence="3 5" id="KW-0694">RNA-binding</keyword>
<dbReference type="PANTHER" id="PTHR11960">
    <property type="entry name" value="EUKARYOTIC TRANSLATION INITIATION FACTOR 4E RELATED"/>
    <property type="match status" value="1"/>
</dbReference>
<evidence type="ECO:0000256" key="6">
    <source>
        <dbReference type="SAM" id="MobiDB-lite"/>
    </source>
</evidence>
<organism evidence="7 8">
    <name type="scientific">Orchesella cincta</name>
    <name type="common">Springtail</name>
    <name type="synonym">Podura cincta</name>
    <dbReference type="NCBI Taxonomy" id="48709"/>
    <lineage>
        <taxon>Eukaryota</taxon>
        <taxon>Metazoa</taxon>
        <taxon>Ecdysozoa</taxon>
        <taxon>Arthropoda</taxon>
        <taxon>Hexapoda</taxon>
        <taxon>Collembola</taxon>
        <taxon>Entomobryomorpha</taxon>
        <taxon>Entomobryoidea</taxon>
        <taxon>Orchesellidae</taxon>
        <taxon>Orchesellinae</taxon>
        <taxon>Orchesella</taxon>
    </lineage>
</organism>
<evidence type="ECO:0000256" key="1">
    <source>
        <dbReference type="ARBA" id="ARBA00022540"/>
    </source>
</evidence>